<gene>
    <name evidence="1" type="ordered locus">MycrhN_1504</name>
</gene>
<dbReference type="EMBL" id="CP003169">
    <property type="protein sequence ID" value="AEV72120.1"/>
    <property type="molecule type" value="Genomic_DNA"/>
</dbReference>
<organism evidence="1 2">
    <name type="scientific">Mycolicibacterium rhodesiae (strain NBB3)</name>
    <name type="common">Mycobacterium rhodesiae</name>
    <dbReference type="NCBI Taxonomy" id="710685"/>
    <lineage>
        <taxon>Bacteria</taxon>
        <taxon>Bacillati</taxon>
        <taxon>Actinomycetota</taxon>
        <taxon>Actinomycetes</taxon>
        <taxon>Mycobacteriales</taxon>
        <taxon>Mycobacteriaceae</taxon>
        <taxon>Mycolicibacterium</taxon>
    </lineage>
</organism>
<dbReference type="KEGG" id="mrh:MycrhN_1504"/>
<keyword evidence="2" id="KW-1185">Reference proteome</keyword>
<dbReference type="RefSeq" id="WP_014209935.1">
    <property type="nucleotide sequence ID" value="NC_016604.1"/>
</dbReference>
<dbReference type="AlphaFoldDB" id="G8RHX0"/>
<dbReference type="Proteomes" id="UP000005442">
    <property type="component" value="Chromosome"/>
</dbReference>
<evidence type="ECO:0000313" key="2">
    <source>
        <dbReference type="Proteomes" id="UP000005442"/>
    </source>
</evidence>
<dbReference type="PATRIC" id="fig|710685.3.peg.1510"/>
<proteinExistence type="predicted"/>
<sequence length="44" mass="5276">MWIVEINFAGRRFVREVHGRRPTFRLTPRSFGWRHMPLPQTPAA</sequence>
<dbReference type="eggNOG" id="ENOG5030W5K">
    <property type="taxonomic scope" value="Bacteria"/>
</dbReference>
<protein>
    <submittedName>
        <fullName evidence="1">Uncharacterized protein</fullName>
    </submittedName>
</protein>
<accession>G8RHX0</accession>
<reference evidence="1 2" key="1">
    <citation type="submission" date="2011-12" db="EMBL/GenBank/DDBJ databases">
        <title>Complete sequence of Mycobacterium rhodesiae NBB3.</title>
        <authorList>
            <consortium name="US DOE Joint Genome Institute"/>
            <person name="Lucas S."/>
            <person name="Han J."/>
            <person name="Lapidus A."/>
            <person name="Cheng J.-F."/>
            <person name="Goodwin L."/>
            <person name="Pitluck S."/>
            <person name="Peters L."/>
            <person name="Mikhailova N."/>
            <person name="Gu W."/>
            <person name="Detter J.C."/>
            <person name="Han C."/>
            <person name="Tapia R."/>
            <person name="Land M."/>
            <person name="Hauser L."/>
            <person name="Kyrpides N."/>
            <person name="Ivanova N."/>
            <person name="Pagani I."/>
            <person name="Mattes T."/>
            <person name="Holmes A."/>
            <person name="Rutledge P."/>
            <person name="Paulsen I."/>
            <person name="Coleman N."/>
            <person name="Woyke T."/>
        </authorList>
    </citation>
    <scope>NUCLEOTIDE SEQUENCE [LARGE SCALE GENOMIC DNA]</scope>
    <source>
        <strain evidence="1 2">NBB3</strain>
    </source>
</reference>
<dbReference type="STRING" id="710685.MycrhN_1504"/>
<evidence type="ECO:0000313" key="1">
    <source>
        <dbReference type="EMBL" id="AEV72120.1"/>
    </source>
</evidence>
<dbReference type="HOGENOM" id="CLU_218002_0_0_11"/>
<name>G8RHX0_MYCRN</name>